<dbReference type="AlphaFoldDB" id="A0A814KJI6"/>
<dbReference type="OrthoDB" id="2325716at2759"/>
<evidence type="ECO:0000313" key="3">
    <source>
        <dbReference type="EMBL" id="CAF3738511.1"/>
    </source>
</evidence>
<evidence type="ECO:0000313" key="1">
    <source>
        <dbReference type="EMBL" id="CAF1051897.1"/>
    </source>
</evidence>
<evidence type="ECO:0000313" key="4">
    <source>
        <dbReference type="Proteomes" id="UP000663882"/>
    </source>
</evidence>
<name>A0A814KJI6_9BILA</name>
<accession>A0A814KJI6</accession>
<dbReference type="Proteomes" id="UP000663864">
    <property type="component" value="Unassembled WGS sequence"/>
</dbReference>
<protein>
    <submittedName>
        <fullName evidence="1">Uncharacterized protein</fullName>
    </submittedName>
</protein>
<dbReference type="Proteomes" id="UP000663836">
    <property type="component" value="Unassembled WGS sequence"/>
</dbReference>
<dbReference type="EMBL" id="CAJNOT010001095">
    <property type="protein sequence ID" value="CAF1144214.1"/>
    <property type="molecule type" value="Genomic_DNA"/>
</dbReference>
<sequence>MKFVGDQYFVYQHKEGSNRLTYCYDLCTNTLYLWFQDDDSQGLFDCLKHERSKYIWYQRYQVSRMNKVKTDISVFHIQDISKPICSLDVDCRLKINQVALFDNGNAMLVKVLDKLEFVAFFLKSKTKNTEENTIHFDLFRLNDLTTQLTLTKGIFYQFCRKFSFTHYAMEFK</sequence>
<comment type="caution">
    <text evidence="1">The sequence shown here is derived from an EMBL/GenBank/DDBJ whole genome shotgun (WGS) entry which is preliminary data.</text>
</comment>
<proteinExistence type="predicted"/>
<dbReference type="EMBL" id="CAJNOO010000870">
    <property type="protein sequence ID" value="CAF1051897.1"/>
    <property type="molecule type" value="Genomic_DNA"/>
</dbReference>
<dbReference type="EMBL" id="CAJOBD010000935">
    <property type="protein sequence ID" value="CAF3738511.1"/>
    <property type="molecule type" value="Genomic_DNA"/>
</dbReference>
<gene>
    <name evidence="3" type="ORF">JBS370_LOCUS11852</name>
    <name evidence="1" type="ORF">RFH988_LOCUS16780</name>
    <name evidence="2" type="ORF">ZHD862_LOCUS19812</name>
</gene>
<dbReference type="Proteomes" id="UP000663882">
    <property type="component" value="Unassembled WGS sequence"/>
</dbReference>
<organism evidence="1 4">
    <name type="scientific">Rotaria sordida</name>
    <dbReference type="NCBI Taxonomy" id="392033"/>
    <lineage>
        <taxon>Eukaryota</taxon>
        <taxon>Metazoa</taxon>
        <taxon>Spiralia</taxon>
        <taxon>Gnathifera</taxon>
        <taxon>Rotifera</taxon>
        <taxon>Eurotatoria</taxon>
        <taxon>Bdelloidea</taxon>
        <taxon>Philodinida</taxon>
        <taxon>Philodinidae</taxon>
        <taxon>Rotaria</taxon>
    </lineage>
</organism>
<reference evidence="1" key="1">
    <citation type="submission" date="2021-02" db="EMBL/GenBank/DDBJ databases">
        <authorList>
            <person name="Nowell W R."/>
        </authorList>
    </citation>
    <scope>NUCLEOTIDE SEQUENCE</scope>
</reference>
<evidence type="ECO:0000313" key="2">
    <source>
        <dbReference type="EMBL" id="CAF1144214.1"/>
    </source>
</evidence>